<dbReference type="CDD" id="cd12797">
    <property type="entry name" value="M23_peptidase"/>
    <property type="match status" value="1"/>
</dbReference>
<keyword evidence="1" id="KW-0472">Membrane</keyword>
<evidence type="ECO:0000256" key="1">
    <source>
        <dbReference type="SAM" id="Phobius"/>
    </source>
</evidence>
<dbReference type="Gene3D" id="2.70.70.10">
    <property type="entry name" value="Glucose Permease (Domain IIA)"/>
    <property type="match status" value="1"/>
</dbReference>
<dbReference type="PANTHER" id="PTHR21666:SF270">
    <property type="entry name" value="MUREIN HYDROLASE ACTIVATOR ENVC"/>
    <property type="match status" value="1"/>
</dbReference>
<dbReference type="AlphaFoldDB" id="W8YM25"/>
<dbReference type="HOGENOM" id="CLU_058006_0_0_9"/>
<evidence type="ECO:0000313" key="3">
    <source>
        <dbReference type="EMBL" id="CDN39456.1"/>
    </source>
</evidence>
<dbReference type="InterPro" id="IPR050570">
    <property type="entry name" value="Cell_wall_metabolism_enzyme"/>
</dbReference>
<feature type="transmembrane region" description="Helical" evidence="1">
    <location>
        <begin position="21"/>
        <end position="40"/>
    </location>
</feature>
<protein>
    <recommendedName>
        <fullName evidence="2">SH3b domain-containing protein</fullName>
    </recommendedName>
</protein>
<keyword evidence="1" id="KW-0812">Transmembrane</keyword>
<evidence type="ECO:0000259" key="2">
    <source>
        <dbReference type="SMART" id="SM00287"/>
    </source>
</evidence>
<feature type="domain" description="SH3b" evidence="2">
    <location>
        <begin position="339"/>
        <end position="413"/>
    </location>
</feature>
<dbReference type="SUPFAM" id="SSF51261">
    <property type="entry name" value="Duplicated hybrid motif"/>
    <property type="match status" value="1"/>
</dbReference>
<dbReference type="SMART" id="SM00287">
    <property type="entry name" value="SH3b"/>
    <property type="match status" value="1"/>
</dbReference>
<keyword evidence="1" id="KW-1133">Transmembrane helix</keyword>
<organism evidence="3">
    <name type="scientific">Bacillus thuringiensis DB27</name>
    <dbReference type="NCBI Taxonomy" id="1431339"/>
    <lineage>
        <taxon>Bacteria</taxon>
        <taxon>Bacillati</taxon>
        <taxon>Bacillota</taxon>
        <taxon>Bacilli</taxon>
        <taxon>Bacillales</taxon>
        <taxon>Bacillaceae</taxon>
        <taxon>Bacillus</taxon>
        <taxon>Bacillus cereus group</taxon>
    </lineage>
</organism>
<reference evidence="3" key="1">
    <citation type="submission" date="2014-01" db="EMBL/GenBank/DDBJ databases">
        <title>Draft genome sequence of highly nematicidal Bacillus thuringiensis DB27.</title>
        <authorList>
            <person name="Iatsenko I."/>
            <person name="Pickard D."/>
            <person name="Corton C."/>
            <person name="Dougan G."/>
            <person name="Sommer R.J."/>
        </authorList>
    </citation>
    <scope>NUCLEOTIDE SEQUENCE [LARGE SCALE GENOMIC DNA]</scope>
    <source>
        <strain evidence="3">DB27</strain>
    </source>
</reference>
<gene>
    <name evidence="3" type="ORF">BTDB27_p000119</name>
</gene>
<name>W8YM25_BACTU</name>
<dbReference type="Gene3D" id="2.30.30.40">
    <property type="entry name" value="SH3 Domains"/>
    <property type="match status" value="1"/>
</dbReference>
<proteinExistence type="predicted"/>
<dbReference type="Proteomes" id="UP000030682">
    <property type="component" value="Unassembled WGS sequence"/>
</dbReference>
<dbReference type="InterPro" id="IPR003646">
    <property type="entry name" value="SH3-like_bac-type"/>
</dbReference>
<dbReference type="Pfam" id="PF01551">
    <property type="entry name" value="Peptidase_M23"/>
    <property type="match status" value="1"/>
</dbReference>
<dbReference type="InterPro" id="IPR016047">
    <property type="entry name" value="M23ase_b-sheet_dom"/>
</dbReference>
<dbReference type="EMBL" id="HG810024">
    <property type="protein sequence ID" value="CDN39456.1"/>
    <property type="molecule type" value="Genomic_DNA"/>
</dbReference>
<dbReference type="PANTHER" id="PTHR21666">
    <property type="entry name" value="PEPTIDASE-RELATED"/>
    <property type="match status" value="1"/>
</dbReference>
<sequence>MKAIFINVRGERMRFQKRFRWILFGVFLVLLLIGMMYASILRKDNPKPMKNALPVQTPETSIKHAVLQELSQQKKTLGEESQITDTQVQVNVKRLSNDKNWAFGSVVILAPNVTGAFPEGKLFIAKHATTNWEVALEGMDLFSELSQQIPDAMMSAQEKKAFSLLGNAQALSQNRPELRLPYEKGQSWVMSGGPHGWSGSDRPYSSLDLYGGDQRVLAAGDGIAYTMCANNRGWIRIYHENGYATDYYHLWNNIIPNGQSVQEGTFLGYTGTDVSCGGYASGRHVHFSLLQGNTRISLQGKELGGWVFFETSPYNGYAMHGSTVRYTGYTLYNYGKLLANQGIVDANGGRTVNLRTGPGTNYSVVGSLHDGEVVTVSCTANGSTFTGRKGSTNRWNQLTNGYWMSDAYLYTGTNDAIASSCNK</sequence>
<reference evidence="3" key="2">
    <citation type="submission" date="2014-01" db="EMBL/GenBank/DDBJ databases">
        <authorList>
            <person name="Aslett M."/>
        </authorList>
    </citation>
    <scope>NUCLEOTIDE SEQUENCE [LARGE SCALE GENOMIC DNA]</scope>
    <source>
        <strain evidence="3">DB27</strain>
    </source>
</reference>
<accession>W8YM25</accession>
<dbReference type="InterPro" id="IPR011055">
    <property type="entry name" value="Dup_hybrid_motif"/>
</dbReference>
<dbReference type="GO" id="GO:0004222">
    <property type="term" value="F:metalloendopeptidase activity"/>
    <property type="evidence" value="ECO:0007669"/>
    <property type="project" value="TreeGrafter"/>
</dbReference>